<protein>
    <recommendedName>
        <fullName evidence="4">Secreted protein</fullName>
    </recommendedName>
</protein>
<keyword evidence="1" id="KW-0732">Signal</keyword>
<evidence type="ECO:0000256" key="1">
    <source>
        <dbReference type="SAM" id="SignalP"/>
    </source>
</evidence>
<evidence type="ECO:0008006" key="4">
    <source>
        <dbReference type="Google" id="ProtNLM"/>
    </source>
</evidence>
<proteinExistence type="predicted"/>
<sequence length="90" mass="9782">MAPLSSQEATCWLLCLGALTGRVPPQVESQEHLCSIAPSCSLLDFHRGPYGTGRTSPTTRNARPVEALPRAIEGTQARLRRQAAQLLQQD</sequence>
<feature type="chain" id="PRO_5043340438" description="Secreted protein" evidence="1">
    <location>
        <begin position="30"/>
        <end position="90"/>
    </location>
</feature>
<evidence type="ECO:0000313" key="3">
    <source>
        <dbReference type="Proteomes" id="UP001485043"/>
    </source>
</evidence>
<comment type="caution">
    <text evidence="2">The sequence shown here is derived from an EMBL/GenBank/DDBJ whole genome shotgun (WGS) entry which is preliminary data.</text>
</comment>
<dbReference type="AlphaFoldDB" id="A0AAW1T7V1"/>
<name>A0AAW1T7V1_9CHLO</name>
<organism evidence="2 3">
    <name type="scientific">Apatococcus fuscideae</name>
    <dbReference type="NCBI Taxonomy" id="2026836"/>
    <lineage>
        <taxon>Eukaryota</taxon>
        <taxon>Viridiplantae</taxon>
        <taxon>Chlorophyta</taxon>
        <taxon>core chlorophytes</taxon>
        <taxon>Trebouxiophyceae</taxon>
        <taxon>Chlorellales</taxon>
        <taxon>Chlorellaceae</taxon>
        <taxon>Apatococcus</taxon>
    </lineage>
</organism>
<dbReference type="Proteomes" id="UP001485043">
    <property type="component" value="Unassembled WGS sequence"/>
</dbReference>
<feature type="signal peptide" evidence="1">
    <location>
        <begin position="1"/>
        <end position="29"/>
    </location>
</feature>
<gene>
    <name evidence="2" type="ORF">WJX84_011797</name>
</gene>
<accession>A0AAW1T7V1</accession>
<dbReference type="EMBL" id="JALJOV010000281">
    <property type="protein sequence ID" value="KAK9865117.1"/>
    <property type="molecule type" value="Genomic_DNA"/>
</dbReference>
<reference evidence="2 3" key="1">
    <citation type="journal article" date="2024" name="Nat. Commun.">
        <title>Phylogenomics reveals the evolutionary origins of lichenization in chlorophyte algae.</title>
        <authorList>
            <person name="Puginier C."/>
            <person name="Libourel C."/>
            <person name="Otte J."/>
            <person name="Skaloud P."/>
            <person name="Haon M."/>
            <person name="Grisel S."/>
            <person name="Petersen M."/>
            <person name="Berrin J.G."/>
            <person name="Delaux P.M."/>
            <person name="Dal Grande F."/>
            <person name="Keller J."/>
        </authorList>
    </citation>
    <scope>NUCLEOTIDE SEQUENCE [LARGE SCALE GENOMIC DNA]</scope>
    <source>
        <strain evidence="2 3">SAG 2523</strain>
    </source>
</reference>
<keyword evidence="3" id="KW-1185">Reference proteome</keyword>
<evidence type="ECO:0000313" key="2">
    <source>
        <dbReference type="EMBL" id="KAK9865117.1"/>
    </source>
</evidence>